<dbReference type="AlphaFoldDB" id="A0A956M1Q5"/>
<reference evidence="2" key="2">
    <citation type="journal article" date="2021" name="Microbiome">
        <title>Successional dynamics and alternative stable states in a saline activated sludge microbial community over 9 years.</title>
        <authorList>
            <person name="Wang Y."/>
            <person name="Ye J."/>
            <person name="Ju F."/>
            <person name="Liu L."/>
            <person name="Boyd J.A."/>
            <person name="Deng Y."/>
            <person name="Parks D.H."/>
            <person name="Jiang X."/>
            <person name="Yin X."/>
            <person name="Woodcroft B.J."/>
            <person name="Tyson G.W."/>
            <person name="Hugenholtz P."/>
            <person name="Polz M.F."/>
            <person name="Zhang T."/>
        </authorList>
    </citation>
    <scope>NUCLEOTIDE SEQUENCE</scope>
    <source>
        <strain evidence="2">HKST-UBA01</strain>
    </source>
</reference>
<dbReference type="EMBL" id="JAGQHR010000795">
    <property type="protein sequence ID" value="MCA9729675.1"/>
    <property type="molecule type" value="Genomic_DNA"/>
</dbReference>
<feature type="non-terminal residue" evidence="2">
    <location>
        <position position="1"/>
    </location>
</feature>
<sequence length="219" mass="24828">DQEVRTEGWVRDVGSFSRFLEAVTFSHGSPINISSVARECEVRRSTVAGYLEVLEDMLLCFQLPVFSRRAGRSTASHPKFYLFDSGVFRSLRPRGPLDRVEEIEGAALEGLVAQHLRAWNSYRGRRNQLSYWRTRSGSEVDLIVYGEDGFFAMEVKNSATLHPADLRGLKAFGEDYPEARRMLIYRGNETREVDGIRCVPCERFLATLTPEVVDLSTLA</sequence>
<proteinExistence type="predicted"/>
<name>A0A956M1Q5_UNCEI</name>
<reference evidence="2" key="1">
    <citation type="submission" date="2020-04" db="EMBL/GenBank/DDBJ databases">
        <authorList>
            <person name="Zhang T."/>
        </authorList>
    </citation>
    <scope>NUCLEOTIDE SEQUENCE</scope>
    <source>
        <strain evidence="2">HKST-UBA01</strain>
    </source>
</reference>
<organism evidence="2 3">
    <name type="scientific">Eiseniibacteriota bacterium</name>
    <dbReference type="NCBI Taxonomy" id="2212470"/>
    <lineage>
        <taxon>Bacteria</taxon>
        <taxon>Candidatus Eiseniibacteriota</taxon>
    </lineage>
</organism>
<accession>A0A956M1Q5</accession>
<dbReference type="PANTHER" id="PTHR43566">
    <property type="entry name" value="CONSERVED PROTEIN"/>
    <property type="match status" value="1"/>
</dbReference>
<dbReference type="Proteomes" id="UP000697710">
    <property type="component" value="Unassembled WGS sequence"/>
</dbReference>
<evidence type="ECO:0000259" key="1">
    <source>
        <dbReference type="Pfam" id="PF13635"/>
    </source>
</evidence>
<dbReference type="InterPro" id="IPR025420">
    <property type="entry name" value="DUF4143"/>
</dbReference>
<feature type="domain" description="DUF4143" evidence="1">
    <location>
        <begin position="3"/>
        <end position="157"/>
    </location>
</feature>
<gene>
    <name evidence="2" type="ORF">KC729_18480</name>
</gene>
<comment type="caution">
    <text evidence="2">The sequence shown here is derived from an EMBL/GenBank/DDBJ whole genome shotgun (WGS) entry which is preliminary data.</text>
</comment>
<dbReference type="Pfam" id="PF13635">
    <property type="entry name" value="DUF4143"/>
    <property type="match status" value="1"/>
</dbReference>
<dbReference type="PANTHER" id="PTHR43566:SF2">
    <property type="entry name" value="DUF4143 DOMAIN-CONTAINING PROTEIN"/>
    <property type="match status" value="1"/>
</dbReference>
<evidence type="ECO:0000313" key="3">
    <source>
        <dbReference type="Proteomes" id="UP000697710"/>
    </source>
</evidence>
<protein>
    <submittedName>
        <fullName evidence="2">DUF4143 domain-containing protein</fullName>
    </submittedName>
</protein>
<evidence type="ECO:0000313" key="2">
    <source>
        <dbReference type="EMBL" id="MCA9729675.1"/>
    </source>
</evidence>